<feature type="domain" description="Peptidase M1 membrane alanine aminopeptidase" evidence="2">
    <location>
        <begin position="369"/>
        <end position="568"/>
    </location>
</feature>
<keyword evidence="4" id="KW-1185">Reference proteome</keyword>
<dbReference type="InterPro" id="IPR027268">
    <property type="entry name" value="Peptidase_M4/M1_CTD_sf"/>
</dbReference>
<gene>
    <name evidence="3" type="ORF">OK344_00320</name>
</gene>
<accession>A0ABT3JIP8</accession>
<dbReference type="RefSeq" id="WP_265142921.1">
    <property type="nucleotide sequence ID" value="NZ_JAPCHZ010000001.1"/>
</dbReference>
<dbReference type="Pfam" id="PF01433">
    <property type="entry name" value="Peptidase_M1"/>
    <property type="match status" value="1"/>
</dbReference>
<evidence type="ECO:0000313" key="3">
    <source>
        <dbReference type="EMBL" id="MCW4450653.1"/>
    </source>
</evidence>
<feature type="signal peptide" evidence="1">
    <location>
        <begin position="1"/>
        <end position="18"/>
    </location>
</feature>
<comment type="caution">
    <text evidence="3">The sequence shown here is derived from an EMBL/GenBank/DDBJ whole genome shotgun (WGS) entry which is preliminary data.</text>
</comment>
<dbReference type="SUPFAM" id="SSF55486">
    <property type="entry name" value="Metalloproteases ('zincins'), catalytic domain"/>
    <property type="match status" value="1"/>
</dbReference>
<organism evidence="3 4">
    <name type="scientific">Kaistella yananensis</name>
    <dbReference type="NCBI Taxonomy" id="2989820"/>
    <lineage>
        <taxon>Bacteria</taxon>
        <taxon>Pseudomonadati</taxon>
        <taxon>Bacteroidota</taxon>
        <taxon>Flavobacteriia</taxon>
        <taxon>Flavobacteriales</taxon>
        <taxon>Weeksellaceae</taxon>
        <taxon>Chryseobacterium group</taxon>
        <taxon>Kaistella</taxon>
    </lineage>
</organism>
<reference evidence="3 4" key="1">
    <citation type="submission" date="2022-10" db="EMBL/GenBank/DDBJ databases">
        <title>Kaistella sp. BT-6-1-3.</title>
        <authorList>
            <person name="Ai J."/>
            <person name="Deng Z."/>
        </authorList>
    </citation>
    <scope>NUCLEOTIDE SEQUENCE [LARGE SCALE GENOMIC DNA]</scope>
    <source>
        <strain evidence="3 4">BT6-1-3</strain>
    </source>
</reference>
<evidence type="ECO:0000256" key="1">
    <source>
        <dbReference type="SAM" id="SignalP"/>
    </source>
</evidence>
<name>A0ABT3JIP8_9FLAO</name>
<evidence type="ECO:0000259" key="2">
    <source>
        <dbReference type="Pfam" id="PF01433"/>
    </source>
</evidence>
<dbReference type="Gene3D" id="1.10.390.10">
    <property type="entry name" value="Neutral Protease Domain 2"/>
    <property type="match status" value="1"/>
</dbReference>
<dbReference type="EMBL" id="JAPCHZ010000001">
    <property type="protein sequence ID" value="MCW4450653.1"/>
    <property type="molecule type" value="Genomic_DNA"/>
</dbReference>
<proteinExistence type="predicted"/>
<dbReference type="InterPro" id="IPR014782">
    <property type="entry name" value="Peptidase_M1_dom"/>
</dbReference>
<protein>
    <submittedName>
        <fullName evidence="3">M1 family metallopeptidase</fullName>
    </submittedName>
</protein>
<sequence>MKFKSVFISLFIPFGIFAQNIQNNPNSNHGNKFEQLGTILPTPNVYRTASGAPGQGYWQNRADYEITAYLDEDKRNLKGSETVTYYNNSPDDLDYLWLQLDENEQSSINNAGYHDSSFIPKQTTTERLKVTDLPEKNNGYGVNLEKVTDASGKPLKYVVNKTMMRIDLPKVLKKGEKFVFKIDWNYNIPNRMTMGGRGGYEYFPEDGNDLYTITQWFPRMCVYSDFKGWQNNQFTGRGEFALVFGNYKVTMNVPADHIVASTGVGKNFEQVLTPAQLQRWKQAQTANEPLEIVTLEEAKKAEKNRSKQRKTWVFEAENVRDFAWTSSRKFVWDAMKVVIPENNNQVMAMSLYPKEAYNLYRKFSTKAVAHTIKTYSEFTVPYPYPVAQSVEAANGMEYPMICFNYGRTEKDGTYSEGIKNGMIGVIIHEVGHNFFPMIINSDERQWSWMDEGLNTFVEYLTEEKWDNKFPSRRGPAHTIVDYMRLPKDQLEPIMVNSENIIHFGPNAYAKPATGLNILRETIMGRELFDEAFKTYSKRWAFKHPEPADFFRTMNDASGENLDWFWRGWFYGTDAVDISIDKVTVATPDFDAAPKSREISYTVEKPLQNDFEDISKIRNRNDKNIEFYTDKDKSTQDFYWRYNRGMEKVDDTKKYSMKVDNMEKVSSKDKAQLQNVMAYQIDFSNKGGLVMPIILEFTFEDGTKLTDKSSAQIWRKNEQKVSKTYYFDKKLKSIQLDPMRETADIDTSNNFWGEIPAPASKFEVFKQKNEAAARGAAQGQVNPMQAAGKK</sequence>
<dbReference type="Proteomes" id="UP001209107">
    <property type="component" value="Unassembled WGS sequence"/>
</dbReference>
<evidence type="ECO:0000313" key="4">
    <source>
        <dbReference type="Proteomes" id="UP001209107"/>
    </source>
</evidence>
<dbReference type="CDD" id="cd09604">
    <property type="entry name" value="M1_APN_like"/>
    <property type="match status" value="1"/>
</dbReference>
<keyword evidence="1" id="KW-0732">Signal</keyword>
<feature type="chain" id="PRO_5045681802" evidence="1">
    <location>
        <begin position="19"/>
        <end position="789"/>
    </location>
</feature>